<dbReference type="PANTHER" id="PTHR36699">
    <property type="entry name" value="LD-TRANSPEPTIDASE"/>
    <property type="match status" value="1"/>
</dbReference>
<evidence type="ECO:0000313" key="9">
    <source>
        <dbReference type="EMBL" id="SMO84398.1"/>
    </source>
</evidence>
<keyword evidence="3" id="KW-0808">Transferase</keyword>
<comment type="similarity">
    <text evidence="2">Belongs to the YkuD family.</text>
</comment>
<dbReference type="Pfam" id="PF24125">
    <property type="entry name" value="Cds6_C"/>
    <property type="match status" value="1"/>
</dbReference>
<keyword evidence="4 7" id="KW-0133">Cell shape</keyword>
<dbReference type="GO" id="GO:0071555">
    <property type="term" value="P:cell wall organization"/>
    <property type="evidence" value="ECO:0007669"/>
    <property type="project" value="UniProtKB-UniRule"/>
</dbReference>
<accession>A0A521EKG3</accession>
<sequence length="270" mass="31855">MLEFKSYFRVSTFFLNFNSEILYVVKMENGFPVIVKKFHCITGKRPGDKLGEGDLRTPEGIYFPMYWRENLPPIYGLGAFPLNYPNLLDRKILKRDGHGIWIHGTNNPHRPPHSSNGCIVLKNPDLRVLKNLISTKRTPVVIVSELSFSSKEEFINEKKDLINFILKWKKAWENSPKDIATYLSLYDERFVWKRGDINSWISYKKRITKRKKWIKIDISDLTITKDELGNLYVARMILRYKSNNYHSTTNKVLYIYKKGKQWKILGEENL</sequence>
<dbReference type="GO" id="GO:0004180">
    <property type="term" value="F:carboxypeptidase activity"/>
    <property type="evidence" value="ECO:0007669"/>
    <property type="project" value="UniProtKB-ARBA"/>
</dbReference>
<dbReference type="PROSITE" id="PS52029">
    <property type="entry name" value="LD_TPASE"/>
    <property type="match status" value="1"/>
</dbReference>
<keyword evidence="6 7" id="KW-0961">Cell wall biogenesis/degradation</keyword>
<dbReference type="CDD" id="cd16913">
    <property type="entry name" value="YkuD_like"/>
    <property type="match status" value="1"/>
</dbReference>
<evidence type="ECO:0000313" key="10">
    <source>
        <dbReference type="Proteomes" id="UP000317315"/>
    </source>
</evidence>
<feature type="active site" description="Nucleophile" evidence="7">
    <location>
        <position position="118"/>
    </location>
</feature>
<keyword evidence="5 7" id="KW-0573">Peptidoglycan synthesis</keyword>
<evidence type="ECO:0000259" key="8">
    <source>
        <dbReference type="PROSITE" id="PS52029"/>
    </source>
</evidence>
<dbReference type="EMBL" id="FXTM01000044">
    <property type="protein sequence ID" value="SMO84398.1"/>
    <property type="molecule type" value="Genomic_DNA"/>
</dbReference>
<dbReference type="SUPFAM" id="SSF54427">
    <property type="entry name" value="NTF2-like"/>
    <property type="match status" value="1"/>
</dbReference>
<dbReference type="Gene3D" id="2.40.440.10">
    <property type="entry name" value="L,D-transpeptidase catalytic domain-like"/>
    <property type="match status" value="1"/>
</dbReference>
<evidence type="ECO:0000256" key="6">
    <source>
        <dbReference type="ARBA" id="ARBA00023316"/>
    </source>
</evidence>
<dbReference type="AlphaFoldDB" id="A0A521EKG3"/>
<organism evidence="9 10">
    <name type="scientific">Balnearium lithotrophicum</name>
    <dbReference type="NCBI Taxonomy" id="223788"/>
    <lineage>
        <taxon>Bacteria</taxon>
        <taxon>Pseudomonadati</taxon>
        <taxon>Aquificota</taxon>
        <taxon>Aquificia</taxon>
        <taxon>Desulfurobacteriales</taxon>
        <taxon>Desulfurobacteriaceae</taxon>
        <taxon>Balnearium</taxon>
    </lineage>
</organism>
<evidence type="ECO:0000256" key="3">
    <source>
        <dbReference type="ARBA" id="ARBA00022679"/>
    </source>
</evidence>
<dbReference type="Pfam" id="PF03734">
    <property type="entry name" value="YkuD"/>
    <property type="match status" value="1"/>
</dbReference>
<dbReference type="PANTHER" id="PTHR36699:SF1">
    <property type="entry name" value="L,D-TRANSPEPTIDASE YAFK-RELATED"/>
    <property type="match status" value="1"/>
</dbReference>
<feature type="active site" description="Proton donor/acceptor" evidence="7">
    <location>
        <position position="103"/>
    </location>
</feature>
<dbReference type="UniPathway" id="UPA00219"/>
<dbReference type="InterPro" id="IPR038063">
    <property type="entry name" value="Transpep_catalytic_dom"/>
</dbReference>
<dbReference type="GO" id="GO:0008360">
    <property type="term" value="P:regulation of cell shape"/>
    <property type="evidence" value="ECO:0007669"/>
    <property type="project" value="UniProtKB-UniRule"/>
</dbReference>
<dbReference type="InterPro" id="IPR032710">
    <property type="entry name" value="NTF2-like_dom_sf"/>
</dbReference>
<dbReference type="SUPFAM" id="SSF141523">
    <property type="entry name" value="L,D-transpeptidase catalytic domain-like"/>
    <property type="match status" value="1"/>
</dbReference>
<comment type="pathway">
    <text evidence="1 7">Cell wall biogenesis; peptidoglycan biosynthesis.</text>
</comment>
<dbReference type="InterPro" id="IPR056203">
    <property type="entry name" value="Cds6_C"/>
</dbReference>
<reference evidence="9 10" key="1">
    <citation type="submission" date="2017-05" db="EMBL/GenBank/DDBJ databases">
        <authorList>
            <person name="Varghese N."/>
            <person name="Submissions S."/>
        </authorList>
    </citation>
    <scope>NUCLEOTIDE SEQUENCE [LARGE SCALE GENOMIC DNA]</scope>
    <source>
        <strain evidence="9 10">DSM 16304</strain>
    </source>
</reference>
<evidence type="ECO:0000256" key="1">
    <source>
        <dbReference type="ARBA" id="ARBA00004752"/>
    </source>
</evidence>
<evidence type="ECO:0000256" key="2">
    <source>
        <dbReference type="ARBA" id="ARBA00005992"/>
    </source>
</evidence>
<feature type="domain" description="L,D-TPase catalytic" evidence="8">
    <location>
        <begin position="11"/>
        <end position="143"/>
    </location>
</feature>
<evidence type="ECO:0000256" key="5">
    <source>
        <dbReference type="ARBA" id="ARBA00022984"/>
    </source>
</evidence>
<proteinExistence type="inferred from homology"/>
<keyword evidence="10" id="KW-1185">Reference proteome</keyword>
<dbReference type="GO" id="GO:0009252">
    <property type="term" value="P:peptidoglycan biosynthetic process"/>
    <property type="evidence" value="ECO:0007669"/>
    <property type="project" value="UniProtKB-UniPathway"/>
</dbReference>
<dbReference type="Proteomes" id="UP000317315">
    <property type="component" value="Unassembled WGS sequence"/>
</dbReference>
<gene>
    <name evidence="9" type="ORF">SAMN06269117_1443</name>
</gene>
<evidence type="ECO:0000256" key="4">
    <source>
        <dbReference type="ARBA" id="ARBA00022960"/>
    </source>
</evidence>
<name>A0A521EKG3_9BACT</name>
<protein>
    <submittedName>
        <fullName evidence="9">Murein L,D-transpeptidase YafK</fullName>
    </submittedName>
</protein>
<dbReference type="InterPro" id="IPR005490">
    <property type="entry name" value="LD_TPept_cat_dom"/>
</dbReference>
<evidence type="ECO:0000256" key="7">
    <source>
        <dbReference type="PROSITE-ProRule" id="PRU01373"/>
    </source>
</evidence>
<dbReference type="GO" id="GO:0016740">
    <property type="term" value="F:transferase activity"/>
    <property type="evidence" value="ECO:0007669"/>
    <property type="project" value="UniProtKB-KW"/>
</dbReference>